<keyword evidence="4" id="KW-1185">Reference proteome</keyword>
<feature type="domain" description="NAD(P)-binding" evidence="2">
    <location>
        <begin position="10"/>
        <end position="221"/>
    </location>
</feature>
<dbReference type="STRING" id="1093900.A0A507AZ36"/>
<comment type="caution">
    <text evidence="3">The sequence shown here is derived from an EMBL/GenBank/DDBJ whole genome shotgun (WGS) entry which is preliminary data.</text>
</comment>
<accession>A0A507AZ36</accession>
<dbReference type="InterPro" id="IPR036291">
    <property type="entry name" value="NAD(P)-bd_dom_sf"/>
</dbReference>
<dbReference type="InterPro" id="IPR051606">
    <property type="entry name" value="Polyketide_Oxido-like"/>
</dbReference>
<dbReference type="GO" id="GO:0004074">
    <property type="term" value="F:biliverdin reductase [NAD(P)H] activity"/>
    <property type="evidence" value="ECO:0007669"/>
    <property type="project" value="TreeGrafter"/>
</dbReference>
<proteinExistence type="inferred from homology"/>
<dbReference type="EMBL" id="SKBQ01000047">
    <property type="protein sequence ID" value="TPX11704.1"/>
    <property type="molecule type" value="Genomic_DNA"/>
</dbReference>
<dbReference type="Pfam" id="PF13460">
    <property type="entry name" value="NAD_binding_10"/>
    <property type="match status" value="1"/>
</dbReference>
<evidence type="ECO:0000259" key="2">
    <source>
        <dbReference type="Pfam" id="PF13460"/>
    </source>
</evidence>
<dbReference type="SUPFAM" id="SSF51735">
    <property type="entry name" value="NAD(P)-binding Rossmann-fold domains"/>
    <property type="match status" value="1"/>
</dbReference>
<protein>
    <recommendedName>
        <fullName evidence="2">NAD(P)-binding domain-containing protein</fullName>
    </recommendedName>
</protein>
<dbReference type="RefSeq" id="XP_030993415.1">
    <property type="nucleotide sequence ID" value="XM_031142455.1"/>
</dbReference>
<dbReference type="InParanoid" id="A0A507AZ36"/>
<dbReference type="Proteomes" id="UP000319257">
    <property type="component" value="Unassembled WGS sequence"/>
</dbReference>
<name>A0A507AZ36_9PEZI</name>
<dbReference type="GO" id="GO:0042602">
    <property type="term" value="F:riboflavin reductase (NADPH) activity"/>
    <property type="evidence" value="ECO:0007669"/>
    <property type="project" value="TreeGrafter"/>
</dbReference>
<reference evidence="3 4" key="1">
    <citation type="submission" date="2019-06" db="EMBL/GenBank/DDBJ databases">
        <title>Draft genome sequence of the filamentous fungus Phialemoniopsis curvata isolated from diesel fuel.</title>
        <authorList>
            <person name="Varaljay V.A."/>
            <person name="Lyon W.J."/>
            <person name="Crouch A.L."/>
            <person name="Drake C.E."/>
            <person name="Hollomon J.M."/>
            <person name="Nadeau L.J."/>
            <person name="Nunn H.S."/>
            <person name="Stevenson B.S."/>
            <person name="Bojanowski C.L."/>
            <person name="Crookes-Goodson W.J."/>
        </authorList>
    </citation>
    <scope>NUCLEOTIDE SEQUENCE [LARGE SCALE GENOMIC DNA]</scope>
    <source>
        <strain evidence="3 4">D216</strain>
    </source>
</reference>
<evidence type="ECO:0000313" key="3">
    <source>
        <dbReference type="EMBL" id="TPX11704.1"/>
    </source>
</evidence>
<dbReference type="PANTHER" id="PTHR43355">
    <property type="entry name" value="FLAVIN REDUCTASE (NADPH)"/>
    <property type="match status" value="1"/>
</dbReference>
<dbReference type="Gene3D" id="3.40.50.720">
    <property type="entry name" value="NAD(P)-binding Rossmann-like Domain"/>
    <property type="match status" value="1"/>
</dbReference>
<dbReference type="PANTHER" id="PTHR43355:SF2">
    <property type="entry name" value="FLAVIN REDUCTASE (NADPH)"/>
    <property type="match status" value="1"/>
</dbReference>
<evidence type="ECO:0000256" key="1">
    <source>
        <dbReference type="ARBA" id="ARBA00038376"/>
    </source>
</evidence>
<sequence length="239" mass="25729">MSSSTTAFFGASAGVGLSALKHALAAGKNCVALCRTPSKLSSVFPEEPRLQIIQGNAHDVDAVKRCIVKPDGALMDEIVSTIGGKPVLSKLSIDDPEVCRKGMATLLDALAQARAGGATGRPLIVVCSTTGMSRFGRDIPYAMYPLYHIALKVPHEDKRIMEDRLVESGEEFAIVRPSLLADGETDKVVRTGIEDPKTGRESNAIGYTITRQDAGKWIAQNLLLKREARHINKITMITT</sequence>
<dbReference type="GeneID" id="41975130"/>
<gene>
    <name evidence="3" type="ORF">E0L32_007683</name>
</gene>
<dbReference type="InterPro" id="IPR016040">
    <property type="entry name" value="NAD(P)-bd_dom"/>
</dbReference>
<comment type="similarity">
    <text evidence="1">Belongs to the avfA family.</text>
</comment>
<dbReference type="OrthoDB" id="63935at2759"/>
<dbReference type="AlphaFoldDB" id="A0A507AZ36"/>
<evidence type="ECO:0000313" key="4">
    <source>
        <dbReference type="Proteomes" id="UP000319257"/>
    </source>
</evidence>
<organism evidence="3 4">
    <name type="scientific">Thyridium curvatum</name>
    <dbReference type="NCBI Taxonomy" id="1093900"/>
    <lineage>
        <taxon>Eukaryota</taxon>
        <taxon>Fungi</taxon>
        <taxon>Dikarya</taxon>
        <taxon>Ascomycota</taxon>
        <taxon>Pezizomycotina</taxon>
        <taxon>Sordariomycetes</taxon>
        <taxon>Sordariomycetidae</taxon>
        <taxon>Thyridiales</taxon>
        <taxon>Thyridiaceae</taxon>
        <taxon>Thyridium</taxon>
    </lineage>
</organism>